<dbReference type="Pfam" id="PF20179">
    <property type="entry name" value="MSS51_C"/>
    <property type="match status" value="1"/>
</dbReference>
<sequence length="306" mass="33809">MGLNRAMECAGKGSRSPCSGPPTRRCGRCQAVAYCSISHQFYSRSNCSDQLKVGVFQAHYVLVKGRHPLYRNKLLVGRTTMNGGQMIGLTTYPLTLYWANQLVMSRSLDDIVGKKFCIHYLGPEKELQQLGAFGELIALFPGAGVRIDFVGPAIPQERDGERIDICSYAQCTDRDCECKSDMHFAKPLSDRSCSVTLQLHAGCYHDVYTELMKQDSFPDLIIAPNAGIAAYKSWLPTIELIKEIKVPAVFSDFCEEASLLATRCVSSITGSLPSIPIQLNPFRQPLAIEDSALLLPCYSNCFLFGI</sequence>
<accession>A0A6P6V3N5</accession>
<dbReference type="GeneID" id="113717160"/>
<dbReference type="PANTHER" id="PTHR47570:SF1">
    <property type="entry name" value="ZINC ION BINDING PROTEIN"/>
    <property type="match status" value="1"/>
</dbReference>
<feature type="region of interest" description="Disordered" evidence="1">
    <location>
        <begin position="1"/>
        <end position="22"/>
    </location>
</feature>
<evidence type="ECO:0000259" key="2">
    <source>
        <dbReference type="Pfam" id="PF20179"/>
    </source>
</evidence>
<protein>
    <submittedName>
        <fullName evidence="4">Uncharacterized protein isoform X9</fullName>
    </submittedName>
</protein>
<name>A0A6P6V3N5_COFAR</name>
<evidence type="ECO:0000313" key="4">
    <source>
        <dbReference type="RefSeq" id="XP_027097644.1"/>
    </source>
</evidence>
<evidence type="ECO:0000313" key="3">
    <source>
        <dbReference type="Proteomes" id="UP001652660"/>
    </source>
</evidence>
<organism evidence="3 4">
    <name type="scientific">Coffea arabica</name>
    <name type="common">Arabian coffee</name>
    <dbReference type="NCBI Taxonomy" id="13443"/>
    <lineage>
        <taxon>Eukaryota</taxon>
        <taxon>Viridiplantae</taxon>
        <taxon>Streptophyta</taxon>
        <taxon>Embryophyta</taxon>
        <taxon>Tracheophyta</taxon>
        <taxon>Spermatophyta</taxon>
        <taxon>Magnoliopsida</taxon>
        <taxon>eudicotyledons</taxon>
        <taxon>Gunneridae</taxon>
        <taxon>Pentapetalae</taxon>
        <taxon>asterids</taxon>
        <taxon>lamiids</taxon>
        <taxon>Gentianales</taxon>
        <taxon>Rubiaceae</taxon>
        <taxon>Ixoroideae</taxon>
        <taxon>Gardenieae complex</taxon>
        <taxon>Bertiereae - Coffeeae clade</taxon>
        <taxon>Coffeeae</taxon>
        <taxon>Coffea</taxon>
    </lineage>
</organism>
<evidence type="ECO:0000256" key="1">
    <source>
        <dbReference type="SAM" id="MobiDB-lite"/>
    </source>
</evidence>
<dbReference type="AlphaFoldDB" id="A0A6P6V3N5"/>
<dbReference type="PANTHER" id="PTHR47570">
    <property type="entry name" value="ZINC ION BINDING PROTEIN"/>
    <property type="match status" value="1"/>
</dbReference>
<reference evidence="3" key="1">
    <citation type="journal article" date="2025" name="Foods">
        <title>Unveiling the Microbial Signatures of Arabica Coffee Cherries: Insights into Ripeness Specific Diversity, Functional Traits, and Implications for Quality and Safety.</title>
        <authorList>
            <consortium name="RefSeq"/>
            <person name="Tenea G.N."/>
            <person name="Cifuentes V."/>
            <person name="Reyes P."/>
            <person name="Cevallos-Vallejos M."/>
        </authorList>
    </citation>
    <scope>NUCLEOTIDE SEQUENCE [LARGE SCALE GENOMIC DNA]</scope>
</reference>
<dbReference type="RefSeq" id="XP_027097644.1">
    <property type="nucleotide sequence ID" value="XM_027241843.2"/>
</dbReference>
<feature type="domain" description="Mitochondrial splicing suppressor 51-like C-terminal" evidence="2">
    <location>
        <begin position="93"/>
        <end position="289"/>
    </location>
</feature>
<dbReference type="InterPro" id="IPR046824">
    <property type="entry name" value="Mss51-like_C"/>
</dbReference>
<reference evidence="4" key="2">
    <citation type="submission" date="2025-08" db="UniProtKB">
        <authorList>
            <consortium name="RefSeq"/>
        </authorList>
    </citation>
    <scope>IDENTIFICATION</scope>
    <source>
        <tissue evidence="4">Leaves</tissue>
    </source>
</reference>
<gene>
    <name evidence="4" type="primary">LOC113717160</name>
</gene>
<keyword evidence="3" id="KW-1185">Reference proteome</keyword>
<proteinExistence type="predicted"/>
<dbReference type="Proteomes" id="UP001652660">
    <property type="component" value="Chromosome 11c"/>
</dbReference>